<comment type="pathway">
    <text evidence="1 10">Nucleoside biosynthesis; alpha-ribazole biosynthesis; alpha-ribazole from 5,6-dimethylbenzimidazole: step 1/2.</text>
</comment>
<dbReference type="AlphaFoldDB" id="A0A5B2TD69"/>
<protein>
    <recommendedName>
        <fullName evidence="4 10">Nicotinate-nucleotide--dimethylbenzimidazole phosphoribosyltransferase</fullName>
        <shortName evidence="10">NN:DBI PRT</shortName>
        <ecNumber evidence="3 10">2.4.2.21</ecNumber>
    </recommendedName>
    <alternativeName>
        <fullName evidence="8 10">N(1)-alpha-phosphoribosyltransferase</fullName>
    </alternativeName>
</protein>
<dbReference type="GO" id="GO:0009236">
    <property type="term" value="P:cobalamin biosynthetic process"/>
    <property type="evidence" value="ECO:0007669"/>
    <property type="project" value="UniProtKB-UniRule"/>
</dbReference>
<dbReference type="EMBL" id="VUKA01000015">
    <property type="protein sequence ID" value="KAA2211798.1"/>
    <property type="molecule type" value="Genomic_DNA"/>
</dbReference>
<dbReference type="RefSeq" id="WP_149813667.1">
    <property type="nucleotide sequence ID" value="NZ_VUKA01000015.1"/>
</dbReference>
<evidence type="ECO:0000256" key="3">
    <source>
        <dbReference type="ARBA" id="ARBA00011991"/>
    </source>
</evidence>
<evidence type="ECO:0000313" key="11">
    <source>
        <dbReference type="EMBL" id="KAA2211798.1"/>
    </source>
</evidence>
<dbReference type="InterPro" id="IPR023195">
    <property type="entry name" value="Nict_dMeBzImd_PRibTrfase_N"/>
</dbReference>
<evidence type="ECO:0000256" key="5">
    <source>
        <dbReference type="ARBA" id="ARBA00022573"/>
    </source>
</evidence>
<dbReference type="NCBIfam" id="TIGR03160">
    <property type="entry name" value="cobT_DBIPRT"/>
    <property type="match status" value="1"/>
</dbReference>
<dbReference type="SUPFAM" id="SSF52733">
    <property type="entry name" value="Nicotinate mononucleotide:5,6-dimethylbenzimidazole phosphoribosyltransferase (CobT)"/>
    <property type="match status" value="1"/>
</dbReference>
<dbReference type="CDD" id="cd02439">
    <property type="entry name" value="DMB-PRT_CobT"/>
    <property type="match status" value="1"/>
</dbReference>
<dbReference type="NCBIfam" id="NF000996">
    <property type="entry name" value="PRK00105.1"/>
    <property type="match status" value="1"/>
</dbReference>
<proteinExistence type="inferred from homology"/>
<gene>
    <name evidence="10 11" type="primary">cobT</name>
    <name evidence="11" type="ORF">F0Q34_18125</name>
</gene>
<sequence length="337" mass="33640">MPDFPTLAALRAAALAPSAGDDAAAGAVIARQAVLTKPPGSLGRLESLVAWLARWQRRPVPRLQRVQVLVFAGNHGVAAQGVSPYPAAVTAQMVHNFAAGGAAINALAAQAGGALRVVPLRLDRPTADFTAAPAMTEAEFLDAAQQGAAAVPAECDLLCLGEMGIANTTAAAALAAALFGGTGWAGRGTGLDAAGVAHKEEVVRAALARHAAALDDPLEVARRLGGHELAAILGATLAARRRGIPVLLDGFAVTAAAAPLALLAPDGLDHAAAAHLSAESGHRRLLAALEMTPLLDLGLRLGEGSGAALAVPLLRAALACHTGMASFAEAGVAGRAA</sequence>
<dbReference type="Gene3D" id="3.40.50.10210">
    <property type="match status" value="1"/>
</dbReference>
<comment type="catalytic activity">
    <reaction evidence="9 10">
        <text>5,6-dimethylbenzimidazole + nicotinate beta-D-ribonucleotide = alpha-ribazole 5'-phosphate + nicotinate + H(+)</text>
        <dbReference type="Rhea" id="RHEA:11196"/>
        <dbReference type="ChEBI" id="CHEBI:15378"/>
        <dbReference type="ChEBI" id="CHEBI:15890"/>
        <dbReference type="ChEBI" id="CHEBI:32544"/>
        <dbReference type="ChEBI" id="CHEBI:57502"/>
        <dbReference type="ChEBI" id="CHEBI:57918"/>
        <dbReference type="EC" id="2.4.2.21"/>
    </reaction>
</comment>
<dbReference type="PANTHER" id="PTHR43463:SF1">
    <property type="entry name" value="NICOTINATE-NUCLEOTIDE--DIMETHYLBENZIMIDAZOLE PHOSPHORIBOSYLTRANSFERASE"/>
    <property type="match status" value="1"/>
</dbReference>
<dbReference type="Gene3D" id="1.10.1610.10">
    <property type="match status" value="1"/>
</dbReference>
<evidence type="ECO:0000256" key="7">
    <source>
        <dbReference type="ARBA" id="ARBA00022679"/>
    </source>
</evidence>
<dbReference type="InterPro" id="IPR003200">
    <property type="entry name" value="Nict_dMeBzImd_PRibTrfase"/>
</dbReference>
<dbReference type="Pfam" id="PF02277">
    <property type="entry name" value="DBI_PRT"/>
    <property type="match status" value="1"/>
</dbReference>
<accession>A0A5B2TD69</accession>
<dbReference type="InterPro" id="IPR036087">
    <property type="entry name" value="Nict_dMeBzImd_PRibTrfase_sf"/>
</dbReference>
<organism evidence="11 12">
    <name type="scientific">Teichococcus oryzae</name>
    <dbReference type="NCBI Taxonomy" id="1608942"/>
    <lineage>
        <taxon>Bacteria</taxon>
        <taxon>Pseudomonadati</taxon>
        <taxon>Pseudomonadota</taxon>
        <taxon>Alphaproteobacteria</taxon>
        <taxon>Acetobacterales</taxon>
        <taxon>Roseomonadaceae</taxon>
        <taxon>Roseomonas</taxon>
    </lineage>
</organism>
<comment type="function">
    <text evidence="10">Catalyzes the synthesis of alpha-ribazole-5'-phosphate from nicotinate mononucleotide (NAMN) and 5,6-dimethylbenzimidazole (DMB).</text>
</comment>
<dbReference type="Proteomes" id="UP000322110">
    <property type="component" value="Unassembled WGS sequence"/>
</dbReference>
<comment type="similarity">
    <text evidence="2 10">Belongs to the CobT family.</text>
</comment>
<evidence type="ECO:0000256" key="1">
    <source>
        <dbReference type="ARBA" id="ARBA00005049"/>
    </source>
</evidence>
<name>A0A5B2TD69_9PROT</name>
<reference evidence="11 12" key="1">
    <citation type="journal article" date="2015" name="Int. J. Syst. Evol. Microbiol.">
        <title>Roseomonas oryzae sp. nov., isolated from paddy rhizosphere soil.</title>
        <authorList>
            <person name="Ramaprasad E.V."/>
            <person name="Sasikala Ch."/>
            <person name="Ramana Ch.V."/>
        </authorList>
    </citation>
    <scope>NUCLEOTIDE SEQUENCE [LARGE SCALE GENOMIC DNA]</scope>
    <source>
        <strain evidence="11 12">KCTC 42542</strain>
    </source>
</reference>
<dbReference type="EC" id="2.4.2.21" evidence="3 10"/>
<evidence type="ECO:0000256" key="2">
    <source>
        <dbReference type="ARBA" id="ARBA00007110"/>
    </source>
</evidence>
<keyword evidence="7 10" id="KW-0808">Transferase</keyword>
<dbReference type="GO" id="GO:0008939">
    <property type="term" value="F:nicotinate-nucleotide-dimethylbenzimidazole phosphoribosyltransferase activity"/>
    <property type="evidence" value="ECO:0007669"/>
    <property type="project" value="UniProtKB-UniRule"/>
</dbReference>
<dbReference type="PANTHER" id="PTHR43463">
    <property type="entry name" value="NICOTINATE-NUCLEOTIDE--DIMETHYLBENZIMIDAZOLE PHOSPHORIBOSYLTRANSFERASE"/>
    <property type="match status" value="1"/>
</dbReference>
<evidence type="ECO:0000256" key="10">
    <source>
        <dbReference type="HAMAP-Rule" id="MF_00230"/>
    </source>
</evidence>
<evidence type="ECO:0000256" key="6">
    <source>
        <dbReference type="ARBA" id="ARBA00022676"/>
    </source>
</evidence>
<dbReference type="HAMAP" id="MF_00230">
    <property type="entry name" value="CobT"/>
    <property type="match status" value="1"/>
</dbReference>
<evidence type="ECO:0000256" key="9">
    <source>
        <dbReference type="ARBA" id="ARBA00047340"/>
    </source>
</evidence>
<evidence type="ECO:0000313" key="12">
    <source>
        <dbReference type="Proteomes" id="UP000322110"/>
    </source>
</evidence>
<dbReference type="UniPathway" id="UPA00061">
    <property type="reaction ID" value="UER00516"/>
</dbReference>
<feature type="active site" description="Proton acceptor" evidence="10">
    <location>
        <position position="303"/>
    </location>
</feature>
<dbReference type="InterPro" id="IPR017846">
    <property type="entry name" value="Nict_dMeBzImd_PRibTrfase_bact"/>
</dbReference>
<keyword evidence="5 10" id="KW-0169">Cobalamin biosynthesis</keyword>
<dbReference type="OrthoDB" id="9781491at2"/>
<keyword evidence="12" id="KW-1185">Reference proteome</keyword>
<comment type="caution">
    <text evidence="11">The sequence shown here is derived from an EMBL/GenBank/DDBJ whole genome shotgun (WGS) entry which is preliminary data.</text>
</comment>
<evidence type="ECO:0000256" key="8">
    <source>
        <dbReference type="ARBA" id="ARBA00030686"/>
    </source>
</evidence>
<evidence type="ECO:0000256" key="4">
    <source>
        <dbReference type="ARBA" id="ARBA00015486"/>
    </source>
</evidence>
<keyword evidence="6 10" id="KW-0328">Glycosyltransferase</keyword>